<dbReference type="SUPFAM" id="SSF46689">
    <property type="entry name" value="Homeodomain-like"/>
    <property type="match status" value="1"/>
</dbReference>
<dbReference type="Proteomes" id="UP001299596">
    <property type="component" value="Unassembled WGS sequence"/>
</dbReference>
<dbReference type="PRINTS" id="PR00455">
    <property type="entry name" value="HTHTETR"/>
</dbReference>
<dbReference type="PROSITE" id="PS50977">
    <property type="entry name" value="HTH_TETR_2"/>
    <property type="match status" value="1"/>
</dbReference>
<evidence type="ECO:0000313" key="6">
    <source>
        <dbReference type="Proteomes" id="UP001299596"/>
    </source>
</evidence>
<feature type="region of interest" description="Disordered" evidence="3">
    <location>
        <begin position="205"/>
        <end position="228"/>
    </location>
</feature>
<dbReference type="Pfam" id="PF00440">
    <property type="entry name" value="TetR_N"/>
    <property type="match status" value="1"/>
</dbReference>
<dbReference type="RefSeq" id="WP_225404230.1">
    <property type="nucleotide sequence ID" value="NZ_JAYJJR010000014.1"/>
</dbReference>
<dbReference type="InterPro" id="IPR001647">
    <property type="entry name" value="HTH_TetR"/>
</dbReference>
<dbReference type="InterPro" id="IPR050109">
    <property type="entry name" value="HTH-type_TetR-like_transc_reg"/>
</dbReference>
<feature type="domain" description="HTH tetR-type" evidence="4">
    <location>
        <begin position="15"/>
        <end position="75"/>
    </location>
</feature>
<reference evidence="5 6" key="1">
    <citation type="submission" date="2023-12" db="EMBL/GenBank/DDBJ databases">
        <title>Description of new species of Mycobacterium terrae complex isolated from sewage at the Sao Paulo Zoological Park Foundation in Brazil.</title>
        <authorList>
            <person name="Romagnoli C.L."/>
            <person name="Conceicao E.C."/>
            <person name="Machado E."/>
            <person name="Barreto L.B.P.F."/>
            <person name="Sharma A."/>
            <person name="Silva N.M."/>
            <person name="Marques L.E."/>
            <person name="Juliana M.A."/>
            <person name="Lourenco M.C.S."/>
            <person name="Digiampietri L.A."/>
            <person name="Suffys P.N."/>
            <person name="Viana-Niero C."/>
        </authorList>
    </citation>
    <scope>NUCLEOTIDE SEQUENCE [LARGE SCALE GENOMIC DNA]</scope>
    <source>
        <strain evidence="5 6">MYC098</strain>
    </source>
</reference>
<sequence length="228" mass="24822">MVSMKPRRTQAERTAETRHALLDATLDALDEVGFKGTTTTEVARRAGVSVGALQGHFPSKIGLLTAAVEFALNRRIEEFEVLMAGLDPSADKLDEAIDLLWSMFSGPTFTAMHELWVAARTDAELAPAVIETDRRFAEACDRVYAELLGPDGPADADTPHSRLGPQMAFALMNGLALSRSIEGYEPLAANDILAAFKILARPLQAGFPDPQADQQQDQQEDQQEEGTR</sequence>
<feature type="compositionally biased region" description="Acidic residues" evidence="3">
    <location>
        <begin position="218"/>
        <end position="228"/>
    </location>
</feature>
<organism evidence="5 6">
    <name type="scientific">[Mycobacterium] crassicus</name>
    <dbReference type="NCBI Taxonomy" id="2872309"/>
    <lineage>
        <taxon>Bacteria</taxon>
        <taxon>Bacillati</taxon>
        <taxon>Actinomycetota</taxon>
        <taxon>Actinomycetes</taxon>
        <taxon>Mycobacteriales</taxon>
        <taxon>Mycobacteriaceae</taxon>
        <taxon>Mycolicibacter</taxon>
    </lineage>
</organism>
<evidence type="ECO:0000256" key="2">
    <source>
        <dbReference type="PROSITE-ProRule" id="PRU00335"/>
    </source>
</evidence>
<protein>
    <submittedName>
        <fullName evidence="5">TetR/AcrR family transcriptional regulator</fullName>
    </submittedName>
</protein>
<keyword evidence="1 2" id="KW-0238">DNA-binding</keyword>
<evidence type="ECO:0000256" key="3">
    <source>
        <dbReference type="SAM" id="MobiDB-lite"/>
    </source>
</evidence>
<evidence type="ECO:0000259" key="4">
    <source>
        <dbReference type="PROSITE" id="PS50977"/>
    </source>
</evidence>
<name>A0ABU5XQ03_9MYCO</name>
<dbReference type="PANTHER" id="PTHR30055:SF226">
    <property type="entry name" value="HTH-TYPE TRANSCRIPTIONAL REGULATOR PKSA"/>
    <property type="match status" value="1"/>
</dbReference>
<proteinExistence type="predicted"/>
<comment type="caution">
    <text evidence="5">The sequence shown here is derived from an EMBL/GenBank/DDBJ whole genome shotgun (WGS) entry which is preliminary data.</text>
</comment>
<dbReference type="InterPro" id="IPR009057">
    <property type="entry name" value="Homeodomain-like_sf"/>
</dbReference>
<keyword evidence="6" id="KW-1185">Reference proteome</keyword>
<evidence type="ECO:0000256" key="1">
    <source>
        <dbReference type="ARBA" id="ARBA00023125"/>
    </source>
</evidence>
<dbReference type="PANTHER" id="PTHR30055">
    <property type="entry name" value="HTH-TYPE TRANSCRIPTIONAL REGULATOR RUTR"/>
    <property type="match status" value="1"/>
</dbReference>
<accession>A0ABU5XQ03</accession>
<gene>
    <name evidence="5" type="ORF">K6T79_19180</name>
</gene>
<evidence type="ECO:0000313" key="5">
    <source>
        <dbReference type="EMBL" id="MEB3023171.1"/>
    </source>
</evidence>
<feature type="DNA-binding region" description="H-T-H motif" evidence="2">
    <location>
        <begin position="38"/>
        <end position="57"/>
    </location>
</feature>
<dbReference type="EMBL" id="JAYJJR010000014">
    <property type="protein sequence ID" value="MEB3023171.1"/>
    <property type="molecule type" value="Genomic_DNA"/>
</dbReference>
<dbReference type="Gene3D" id="1.10.357.10">
    <property type="entry name" value="Tetracycline Repressor, domain 2"/>
    <property type="match status" value="1"/>
</dbReference>